<dbReference type="PANTHER" id="PTHR33376">
    <property type="match status" value="1"/>
</dbReference>
<dbReference type="Pfam" id="PF03480">
    <property type="entry name" value="DctP"/>
    <property type="match status" value="1"/>
</dbReference>
<evidence type="ECO:0000256" key="3">
    <source>
        <dbReference type="ARBA" id="ARBA00022729"/>
    </source>
</evidence>
<dbReference type="GO" id="GO:0030288">
    <property type="term" value="C:outer membrane-bounded periplasmic space"/>
    <property type="evidence" value="ECO:0007669"/>
    <property type="project" value="InterPro"/>
</dbReference>
<dbReference type="PANTHER" id="PTHR33376:SF7">
    <property type="entry name" value="C4-DICARBOXYLATE-BINDING PROTEIN DCTB"/>
    <property type="match status" value="1"/>
</dbReference>
<evidence type="ECO:0000313" key="4">
    <source>
        <dbReference type="EMBL" id="ANX11442.1"/>
    </source>
</evidence>
<keyword evidence="3" id="KW-0732">Signal</keyword>
<dbReference type="Proteomes" id="UP000077412">
    <property type="component" value="Chromosome"/>
</dbReference>
<evidence type="ECO:0000313" key="5">
    <source>
        <dbReference type="Proteomes" id="UP000077412"/>
    </source>
</evidence>
<gene>
    <name evidence="4" type="ORF">ABE41_005435</name>
</gene>
<organism evidence="4 5">
    <name type="scientific">Fictibacillus arsenicus</name>
    <dbReference type="NCBI Taxonomy" id="255247"/>
    <lineage>
        <taxon>Bacteria</taxon>
        <taxon>Bacillati</taxon>
        <taxon>Bacillota</taxon>
        <taxon>Bacilli</taxon>
        <taxon>Bacillales</taxon>
        <taxon>Fictibacillaceae</taxon>
        <taxon>Fictibacillus</taxon>
    </lineage>
</organism>
<dbReference type="NCBIfam" id="NF037995">
    <property type="entry name" value="TRAP_S1"/>
    <property type="match status" value="1"/>
</dbReference>
<dbReference type="STRING" id="255247.ABE41_005435"/>
<dbReference type="EMBL" id="CP016761">
    <property type="protein sequence ID" value="ANX11442.1"/>
    <property type="molecule type" value="Genomic_DNA"/>
</dbReference>
<dbReference type="Gene3D" id="3.40.190.170">
    <property type="entry name" value="Bacterial extracellular solute-binding protein, family 7"/>
    <property type="match status" value="1"/>
</dbReference>
<dbReference type="NCBIfam" id="TIGR00787">
    <property type="entry name" value="dctP"/>
    <property type="match status" value="1"/>
</dbReference>
<dbReference type="OrthoDB" id="9776801at2"/>
<protein>
    <submittedName>
        <fullName evidence="4">C4-dicarboxylate ABC transporter</fullName>
    </submittedName>
</protein>
<name>A0A1B1Z1W3_9BACL</name>
<sequence>MKSFLSIALLLIAGLAVSIWIGFHTKLSEVTLPFDDDQNGINDQVVIKFSHVVAENTPKGLAAQRFAKLVDEKSNGRIKVEVIPNGGLYSDQEELEALKRGDVQMIAPATTKLRTVSPKFQVLDLPYAMPNHESIIEALNGDIGKTLLRSIEKDNMRGLTFWTNGFKQITTNDGPIKKPSDLKGQTLRIMPSPVLEKQFQLAGAKAVGLDFNETYKLLESGELNGEENTISNIYSKKFFDVQSHLTFSNHGFLGYAVIMNEDFWKKLSKDEREILSESMKETTEWNQTHSFEMNKEQLRLIEKQSGIEINTLTDQERKIWSDQWEPVWKEFEEEIGTELMKKMKQLRAKHGDF</sequence>
<dbReference type="InterPro" id="IPR004682">
    <property type="entry name" value="TRAP_DctP"/>
</dbReference>
<keyword evidence="5" id="KW-1185">Reference proteome</keyword>
<comment type="similarity">
    <text evidence="1">Belongs to the bacterial solute-binding protein 7 family.</text>
</comment>
<dbReference type="GO" id="GO:0055085">
    <property type="term" value="P:transmembrane transport"/>
    <property type="evidence" value="ECO:0007669"/>
    <property type="project" value="InterPro"/>
</dbReference>
<dbReference type="KEGG" id="far:ABE41_005435"/>
<dbReference type="RefSeq" id="WP_066287281.1">
    <property type="nucleotide sequence ID" value="NZ_CP016761.1"/>
</dbReference>
<dbReference type="InterPro" id="IPR018389">
    <property type="entry name" value="DctP_fam"/>
</dbReference>
<dbReference type="AlphaFoldDB" id="A0A1B1Z1W3"/>
<evidence type="ECO:0000256" key="1">
    <source>
        <dbReference type="ARBA" id="ARBA00009023"/>
    </source>
</evidence>
<keyword evidence="2" id="KW-0813">Transport</keyword>
<evidence type="ECO:0000256" key="2">
    <source>
        <dbReference type="ARBA" id="ARBA00022448"/>
    </source>
</evidence>
<accession>A0A1B1Z1W3</accession>
<dbReference type="PIRSF" id="PIRSF006470">
    <property type="entry name" value="DctB"/>
    <property type="match status" value="1"/>
</dbReference>
<proteinExistence type="inferred from homology"/>
<dbReference type="InterPro" id="IPR038404">
    <property type="entry name" value="TRAP_DctP_sf"/>
</dbReference>
<reference evidence="4 5" key="1">
    <citation type="submission" date="2016-08" db="EMBL/GenBank/DDBJ databases">
        <title>Complete genome sequence of Fictibacillus arsenicus G25-54, a strain with toxicity to nematodes and a potential arsenic-resistance activity.</title>
        <authorList>
            <person name="Zheng Z."/>
        </authorList>
    </citation>
    <scope>NUCLEOTIDE SEQUENCE [LARGE SCALE GENOMIC DNA]</scope>
    <source>
        <strain evidence="4 5">G25-54</strain>
    </source>
</reference>